<dbReference type="AlphaFoldDB" id="A0A5N5GLR9"/>
<proteinExistence type="predicted"/>
<sequence>MLGTWVASSGCGKVKTWIWVSSPGRRFTLCGQTVFLLPGCLILPDFLHRPCRSRQNLQRPSRGLLQPVERKKLLGHVLLAYLLMGLLC</sequence>
<comment type="caution">
    <text evidence="1">The sequence shown here is derived from an EMBL/GenBank/DDBJ whole genome shotgun (WGS) entry which is preliminary data.</text>
</comment>
<keyword evidence="2" id="KW-1185">Reference proteome</keyword>
<gene>
    <name evidence="1" type="ORF">D8674_022351</name>
</gene>
<name>A0A5N5GLR9_9ROSA</name>
<organism evidence="1 2">
    <name type="scientific">Pyrus ussuriensis x Pyrus communis</name>
    <dbReference type="NCBI Taxonomy" id="2448454"/>
    <lineage>
        <taxon>Eukaryota</taxon>
        <taxon>Viridiplantae</taxon>
        <taxon>Streptophyta</taxon>
        <taxon>Embryophyta</taxon>
        <taxon>Tracheophyta</taxon>
        <taxon>Spermatophyta</taxon>
        <taxon>Magnoliopsida</taxon>
        <taxon>eudicotyledons</taxon>
        <taxon>Gunneridae</taxon>
        <taxon>Pentapetalae</taxon>
        <taxon>rosids</taxon>
        <taxon>fabids</taxon>
        <taxon>Rosales</taxon>
        <taxon>Rosaceae</taxon>
        <taxon>Amygdaloideae</taxon>
        <taxon>Maleae</taxon>
        <taxon>Pyrus</taxon>
    </lineage>
</organism>
<reference evidence="2" key="2">
    <citation type="submission" date="2019-10" db="EMBL/GenBank/DDBJ databases">
        <title>A de novo genome assembly of a pear dwarfing rootstock.</title>
        <authorList>
            <person name="Wang F."/>
            <person name="Wang J."/>
            <person name="Li S."/>
            <person name="Zhang Y."/>
            <person name="Fang M."/>
            <person name="Ma L."/>
            <person name="Zhao Y."/>
            <person name="Jiang S."/>
        </authorList>
    </citation>
    <scope>NUCLEOTIDE SEQUENCE [LARGE SCALE GENOMIC DNA]</scope>
</reference>
<dbReference type="Proteomes" id="UP000327157">
    <property type="component" value="Chromosome 3"/>
</dbReference>
<evidence type="ECO:0000313" key="1">
    <source>
        <dbReference type="EMBL" id="KAB2615763.1"/>
    </source>
</evidence>
<accession>A0A5N5GLR9</accession>
<evidence type="ECO:0000313" key="2">
    <source>
        <dbReference type="Proteomes" id="UP000327157"/>
    </source>
</evidence>
<protein>
    <submittedName>
        <fullName evidence="1">F-box/kelch-repeat protein</fullName>
    </submittedName>
</protein>
<reference evidence="1 2" key="3">
    <citation type="submission" date="2019-11" db="EMBL/GenBank/DDBJ databases">
        <title>A de novo genome assembly of a pear dwarfing rootstock.</title>
        <authorList>
            <person name="Wang F."/>
            <person name="Wang J."/>
            <person name="Li S."/>
            <person name="Zhang Y."/>
            <person name="Fang M."/>
            <person name="Ma L."/>
            <person name="Zhao Y."/>
            <person name="Jiang S."/>
        </authorList>
    </citation>
    <scope>NUCLEOTIDE SEQUENCE [LARGE SCALE GENOMIC DNA]</scope>
    <source>
        <strain evidence="1">S2</strain>
        <tissue evidence="1">Leaf</tissue>
    </source>
</reference>
<reference evidence="1 2" key="1">
    <citation type="submission" date="2019-09" db="EMBL/GenBank/DDBJ databases">
        <authorList>
            <person name="Ou C."/>
        </authorList>
    </citation>
    <scope>NUCLEOTIDE SEQUENCE [LARGE SCALE GENOMIC DNA]</scope>
    <source>
        <strain evidence="1">S2</strain>
        <tissue evidence="1">Leaf</tissue>
    </source>
</reference>
<dbReference type="EMBL" id="SMOL01000402">
    <property type="protein sequence ID" value="KAB2615763.1"/>
    <property type="molecule type" value="Genomic_DNA"/>
</dbReference>